<organism evidence="1 2">
    <name type="scientific">Erwinia tasmaniensis (strain DSM 17950 / CFBP 7177 / CIP 109463 / NCPPB 4357 / Et1/99)</name>
    <dbReference type="NCBI Taxonomy" id="465817"/>
    <lineage>
        <taxon>Bacteria</taxon>
        <taxon>Pseudomonadati</taxon>
        <taxon>Pseudomonadota</taxon>
        <taxon>Gammaproteobacteria</taxon>
        <taxon>Enterobacterales</taxon>
        <taxon>Erwiniaceae</taxon>
        <taxon>Erwinia</taxon>
    </lineage>
</organism>
<name>B2VB23_ERWT9</name>
<gene>
    <name evidence="1" type="ordered locus">ETA_pET450010</name>
</gene>
<evidence type="ECO:0008006" key="3">
    <source>
        <dbReference type="Google" id="ProtNLM"/>
    </source>
</evidence>
<dbReference type="Proteomes" id="UP000001726">
    <property type="component" value="Plasmid pET45"/>
</dbReference>
<sequence>MNYSRLATKFASGNSLRSDVPLTDSQIMRVAPSIFAESEHESRSEQYTFIPTNLILDKLRQEGFQPFMVCQTRSRIEGMRDFTKHMIRLRHANQITGKQANEIILINSHNGASSYQMKAGVFRFVCQNGLVVGEDIADIRVKHKGDITGNVIEGAYEVLDTFDRVDESREAMQAVALSDEARHAFASAALTLRWDENKPAPVSPTQILRANRTEDVSNDMWTTLNCVQENLIRGGLRGRDAKGKRTTTRAVTGMDQDVKLNRALWVLSEEMRKIIA</sequence>
<keyword evidence="1" id="KW-0614">Plasmid</keyword>
<dbReference type="HOGENOM" id="CLU_059317_0_0_6"/>
<dbReference type="EMBL" id="CU468132">
    <property type="protein sequence ID" value="CAO94945.1"/>
    <property type="molecule type" value="Genomic_DNA"/>
</dbReference>
<dbReference type="AlphaFoldDB" id="B2VB23"/>
<proteinExistence type="predicted"/>
<dbReference type="OrthoDB" id="4554729at2"/>
<evidence type="ECO:0000313" key="2">
    <source>
        <dbReference type="Proteomes" id="UP000001726"/>
    </source>
</evidence>
<protein>
    <recommendedName>
        <fullName evidence="3">DUF945 domain-containing protein</fullName>
    </recommendedName>
</protein>
<reference evidence="1 2" key="1">
    <citation type="journal article" date="2008" name="Environ. Microbiol.">
        <title>The genome of Erwinia tasmaniensis strain Et1/99, a non-pathogenic bacterium in the genus Erwinia.</title>
        <authorList>
            <person name="Kube M."/>
            <person name="Migdoll A.M."/>
            <person name="Mueller I."/>
            <person name="Kuhl H."/>
            <person name="Beck A."/>
            <person name="Reinhardt R."/>
            <person name="Geider K."/>
        </authorList>
    </citation>
    <scope>NUCLEOTIDE SEQUENCE [LARGE SCALE GENOMIC DNA]</scope>
    <source>
        <strain evidence="2">DSM 17950 / CFBP 7177 / CIP 109463 / NCPPB 4357 / Et1/99</strain>
        <plasmid evidence="2">pET45</plasmid>
    </source>
</reference>
<dbReference type="KEGG" id="eta:ETA_pET450010"/>
<evidence type="ECO:0000313" key="1">
    <source>
        <dbReference type="EMBL" id="CAO94945.1"/>
    </source>
</evidence>
<dbReference type="RefSeq" id="WP_012443462.1">
    <property type="nucleotide sequence ID" value="NC_010699.1"/>
</dbReference>
<dbReference type="Pfam" id="PF06067">
    <property type="entry name" value="DUF932"/>
    <property type="match status" value="1"/>
</dbReference>
<accession>B2VB23</accession>
<dbReference type="InterPro" id="IPR026325">
    <property type="entry name" value="DUF932"/>
</dbReference>
<geneLocation type="plasmid" evidence="1 2">
    <name>pET45</name>
</geneLocation>
<keyword evidence="2" id="KW-1185">Reference proteome</keyword>